<feature type="chain" id="PRO_5046229951" description="Transporter" evidence="2">
    <location>
        <begin position="16"/>
        <end position="366"/>
    </location>
</feature>
<sequence>MIALALLLAAAPAAAESSVSTDSNASTPPAETVVTVPPAPGSEASSSGGTTTGAGGTTTTTQTRQGELLGPPYGSRVGEKREGEVWRPIDAPTYEKQPVPSESAVVGQSNPDLADTLKKKKEPLSPASKQRFALEVKMGPYLAEVDRSWNGSGFGPYAKVFGETDSKTGETIGAPKKSVYGAIAFEWQITQKLAGPIGIGVQWSMARDKALAPLADGPDEDGNFRSAADTVRFTVMPIALQAVYRFELLADKVRWAPFVPYVKAGVAYGFWWTKNGNGNIAVIKDGEGKVVDRGRGGVWGYQLNLGMMLRLDFLDPDTARSFDRRSGINHTYIVGEWQMTRLANFGRKDSMNLGDSTWLLGLAAEF</sequence>
<feature type="compositionally biased region" description="Low complexity" evidence="1">
    <location>
        <begin position="25"/>
        <end position="49"/>
    </location>
</feature>
<accession>A0ABS7U4I4</accession>
<protein>
    <recommendedName>
        <fullName evidence="5">Transporter</fullName>
    </recommendedName>
</protein>
<keyword evidence="4" id="KW-1185">Reference proteome</keyword>
<name>A0ABS7U4I4_9BACT</name>
<dbReference type="Proteomes" id="UP001139031">
    <property type="component" value="Unassembled WGS sequence"/>
</dbReference>
<gene>
    <name evidence="3" type="ORF">K7C98_39475</name>
</gene>
<dbReference type="NCBIfam" id="NF040596">
    <property type="entry name" value="MXAN_2562_fam"/>
    <property type="match status" value="1"/>
</dbReference>
<evidence type="ECO:0000313" key="3">
    <source>
        <dbReference type="EMBL" id="MBZ5715354.1"/>
    </source>
</evidence>
<reference evidence="3" key="1">
    <citation type="submission" date="2021-08" db="EMBL/GenBank/DDBJ databases">
        <authorList>
            <person name="Stevens D.C."/>
        </authorList>
    </citation>
    <scope>NUCLEOTIDE SEQUENCE</scope>
    <source>
        <strain evidence="3">DSM 53165</strain>
    </source>
</reference>
<feature type="compositionally biased region" description="Low complexity" evidence="1">
    <location>
        <begin position="57"/>
        <end position="70"/>
    </location>
</feature>
<evidence type="ECO:0000313" key="4">
    <source>
        <dbReference type="Proteomes" id="UP001139031"/>
    </source>
</evidence>
<dbReference type="Gene3D" id="2.40.160.20">
    <property type="match status" value="1"/>
</dbReference>
<evidence type="ECO:0008006" key="5">
    <source>
        <dbReference type="Google" id="ProtNLM"/>
    </source>
</evidence>
<keyword evidence="2" id="KW-0732">Signal</keyword>
<evidence type="ECO:0000256" key="1">
    <source>
        <dbReference type="SAM" id="MobiDB-lite"/>
    </source>
</evidence>
<evidence type="ECO:0000256" key="2">
    <source>
        <dbReference type="SAM" id="SignalP"/>
    </source>
</evidence>
<proteinExistence type="predicted"/>
<comment type="caution">
    <text evidence="3">The sequence shown here is derived from an EMBL/GenBank/DDBJ whole genome shotgun (WGS) entry which is preliminary data.</text>
</comment>
<dbReference type="EMBL" id="JAIRAU010000056">
    <property type="protein sequence ID" value="MBZ5715354.1"/>
    <property type="molecule type" value="Genomic_DNA"/>
</dbReference>
<organism evidence="3 4">
    <name type="scientific">Nannocystis pusilla</name>
    <dbReference type="NCBI Taxonomy" id="889268"/>
    <lineage>
        <taxon>Bacteria</taxon>
        <taxon>Pseudomonadati</taxon>
        <taxon>Myxococcota</taxon>
        <taxon>Polyangia</taxon>
        <taxon>Nannocystales</taxon>
        <taxon>Nannocystaceae</taxon>
        <taxon>Nannocystis</taxon>
    </lineage>
</organism>
<feature type="signal peptide" evidence="2">
    <location>
        <begin position="1"/>
        <end position="15"/>
    </location>
</feature>
<feature type="region of interest" description="Disordered" evidence="1">
    <location>
        <begin position="13"/>
        <end position="83"/>
    </location>
</feature>
<dbReference type="RefSeq" id="WP_224197094.1">
    <property type="nucleotide sequence ID" value="NZ_JAIRAU010000056.1"/>
</dbReference>